<accession>A0A2K3MNN1</accession>
<comment type="caution">
    <text evidence="1">The sequence shown here is derived from an EMBL/GenBank/DDBJ whole genome shotgun (WGS) entry which is preliminary data.</text>
</comment>
<dbReference type="EMBL" id="ASHM01010545">
    <property type="protein sequence ID" value="PNX92392.1"/>
    <property type="molecule type" value="Genomic_DNA"/>
</dbReference>
<protein>
    <submittedName>
        <fullName evidence="1">Uncharacterized protein</fullName>
    </submittedName>
</protein>
<evidence type="ECO:0000313" key="1">
    <source>
        <dbReference type="EMBL" id="PNX92392.1"/>
    </source>
</evidence>
<dbReference type="AlphaFoldDB" id="A0A2K3MNN1"/>
<gene>
    <name evidence="1" type="ORF">L195_g015527</name>
</gene>
<sequence length="51" mass="6040">MVRATGSDREPVMSTKVVPRFDGPEDGYWWLIQLGRYFEANSFEKEERWDG</sequence>
<proteinExistence type="predicted"/>
<organism evidence="1 2">
    <name type="scientific">Trifolium pratense</name>
    <name type="common">Red clover</name>
    <dbReference type="NCBI Taxonomy" id="57577"/>
    <lineage>
        <taxon>Eukaryota</taxon>
        <taxon>Viridiplantae</taxon>
        <taxon>Streptophyta</taxon>
        <taxon>Embryophyta</taxon>
        <taxon>Tracheophyta</taxon>
        <taxon>Spermatophyta</taxon>
        <taxon>Magnoliopsida</taxon>
        <taxon>eudicotyledons</taxon>
        <taxon>Gunneridae</taxon>
        <taxon>Pentapetalae</taxon>
        <taxon>rosids</taxon>
        <taxon>fabids</taxon>
        <taxon>Fabales</taxon>
        <taxon>Fabaceae</taxon>
        <taxon>Papilionoideae</taxon>
        <taxon>50 kb inversion clade</taxon>
        <taxon>NPAAA clade</taxon>
        <taxon>Hologalegina</taxon>
        <taxon>IRL clade</taxon>
        <taxon>Trifolieae</taxon>
        <taxon>Trifolium</taxon>
    </lineage>
</organism>
<reference evidence="1 2" key="1">
    <citation type="journal article" date="2014" name="Am. J. Bot.">
        <title>Genome assembly and annotation for red clover (Trifolium pratense; Fabaceae).</title>
        <authorList>
            <person name="Istvanek J."/>
            <person name="Jaros M."/>
            <person name="Krenek A."/>
            <person name="Repkova J."/>
        </authorList>
    </citation>
    <scope>NUCLEOTIDE SEQUENCE [LARGE SCALE GENOMIC DNA]</scope>
    <source>
        <strain evidence="2">cv. Tatra</strain>
        <tissue evidence="1">Young leaves</tissue>
    </source>
</reference>
<name>A0A2K3MNN1_TRIPR</name>
<reference evidence="1 2" key="2">
    <citation type="journal article" date="2017" name="Front. Plant Sci.">
        <title>Gene Classification and Mining of Molecular Markers Useful in Red Clover (Trifolium pratense) Breeding.</title>
        <authorList>
            <person name="Istvanek J."/>
            <person name="Dluhosova J."/>
            <person name="Dluhos P."/>
            <person name="Patkova L."/>
            <person name="Nedelnik J."/>
            <person name="Repkova J."/>
        </authorList>
    </citation>
    <scope>NUCLEOTIDE SEQUENCE [LARGE SCALE GENOMIC DNA]</scope>
    <source>
        <strain evidence="2">cv. Tatra</strain>
        <tissue evidence="1">Young leaves</tissue>
    </source>
</reference>
<evidence type="ECO:0000313" key="2">
    <source>
        <dbReference type="Proteomes" id="UP000236291"/>
    </source>
</evidence>
<dbReference type="Proteomes" id="UP000236291">
    <property type="component" value="Unassembled WGS sequence"/>
</dbReference>